<dbReference type="GO" id="GO:0016740">
    <property type="term" value="F:transferase activity"/>
    <property type="evidence" value="ECO:0007669"/>
    <property type="project" value="UniProtKB-KW"/>
</dbReference>
<sequence length="418" mass="47022">MKIGLVLMSPVDAGGSRTALWYLQSGLQAMDIEFDILAPDTRRIYRAESDDLGFDPIILGKKDDIVGALQQYDGLILSDTFYGCKSDLLDVLLTNPDIPKWVSANHCNSATANVRERHERTKLAPAWCGSYVHFWPSARIWDDCHWEQTVLPWTVNLDLRNHYTPIQGRPYDFLFAGRTSPSKGVVAFACAMHRLTEITPDKAYWGRIAGSPMEMPGGPQIGHVSLMLEEWGWHVTREREKGVAAKWMCGKWSATHPGSESTLVYTGEFKPAQRKGVLLSASTFVNCTPWKYGAEHLEYSTMEALETGMNVIAPNDWPDYMYGEKRPAVTPMPEHSYKIMRGARAIRADLRPDAYKTTYAPLAEVMRDMASKPKLDTVAPIPESVTWEAKSNRKILEEAHDPRRAAKAYLQALKLSVD</sequence>
<dbReference type="Proteomes" id="UP000297070">
    <property type="component" value="Segment"/>
</dbReference>
<dbReference type="EMBL" id="MK620899">
    <property type="protein sequence ID" value="QBZ72733.1"/>
    <property type="molecule type" value="Genomic_DNA"/>
</dbReference>
<gene>
    <name evidence="1" type="primary">114</name>
    <name evidence="1" type="ORF">SEA_GODONK_114</name>
</gene>
<evidence type="ECO:0000313" key="1">
    <source>
        <dbReference type="EMBL" id="QBZ72733.1"/>
    </source>
</evidence>
<organism evidence="1 2">
    <name type="scientific">Gordonia phage GodonK</name>
    <dbReference type="NCBI Taxonomy" id="2562192"/>
    <lineage>
        <taxon>Viruses</taxon>
        <taxon>Duplodnaviria</taxon>
        <taxon>Heunggongvirae</taxon>
        <taxon>Uroviricota</taxon>
        <taxon>Caudoviricetes</taxon>
        <taxon>Godonkavirus</taxon>
        <taxon>Godonkavirus godonK</taxon>
    </lineage>
</organism>
<proteinExistence type="predicted"/>
<dbReference type="SUPFAM" id="SSF53756">
    <property type="entry name" value="UDP-Glycosyltransferase/glycogen phosphorylase"/>
    <property type="match status" value="1"/>
</dbReference>
<reference evidence="1 2" key="1">
    <citation type="submission" date="2019-03" db="EMBL/GenBank/DDBJ databases">
        <authorList>
            <person name="Douthitt C."/>
            <person name="D'Elia T."/>
            <person name="Bockoras C."/>
            <person name="Boss C."/>
            <person name="Clemons M."/>
            <person name="Green W."/>
            <person name="Harel H."/>
            <person name="Larralde J."/>
            <person name="Lopez M."/>
            <person name="Magana D."/>
            <person name="Miguel M."/>
            <person name="Muschweck L."/>
            <person name="Olivos K."/>
            <person name="Racette D."/>
            <person name="Reynolds M."/>
            <person name="Ru Y."/>
            <person name="Santana M."/>
            <person name="Simon R."/>
            <person name="Smotrilla K."/>
            <person name="Sufficool B."/>
            <person name="Tamayo B."/>
            <person name="Tirado E."/>
            <person name="Vajanyi M."/>
            <person name="Weger M."/>
            <person name="Wehr A."/>
            <person name="Whitaker K."/>
            <person name="Garlena R.A."/>
            <person name="Russell D.A."/>
            <person name="Pope W.H."/>
            <person name="Jacobs-Sera D."/>
            <person name="Hatfull G.F."/>
        </authorList>
    </citation>
    <scope>NUCLEOTIDE SEQUENCE [LARGE SCALE GENOMIC DNA]</scope>
</reference>
<keyword evidence="2" id="KW-1185">Reference proteome</keyword>
<dbReference type="GeneID" id="55012950"/>
<accession>A0A4D6E246</accession>
<protein>
    <submittedName>
        <fullName evidence="1">Glycosyltransferase</fullName>
    </submittedName>
</protein>
<dbReference type="RefSeq" id="YP_009821498.1">
    <property type="nucleotide sequence ID" value="NC_048176.1"/>
</dbReference>
<dbReference type="KEGG" id="vg:55012950"/>
<keyword evidence="1" id="KW-0808">Transferase</keyword>
<evidence type="ECO:0000313" key="2">
    <source>
        <dbReference type="Proteomes" id="UP000297070"/>
    </source>
</evidence>
<name>A0A4D6E246_9CAUD</name>